<dbReference type="Gene3D" id="3.40.50.10140">
    <property type="entry name" value="Toll/interleukin-1 receptor homology (TIR) domain"/>
    <property type="match status" value="1"/>
</dbReference>
<sequence length="496" mass="56551">MSKRCYYDLSSLQTELHFTHCIPAMLLCLQKNPCLHMRTEKLSYKLLEGEAFYYVLDEVEPNLPDENMTWFKNGPEIQNITTDETQMIHYHGGALLFLNISVNDSGHYTASGENLNYGDNKISDLNKRVTCPDPVVKTCTGNNFLSGHHKNELRVDNATKKDEDTYTCVCTWKHNHKEYKSSGSRKLFVPGECFLDLTWNITVLNCTVFCGINAKRGCDANWHINGKPVNQMEGYNETKLLTEQPSGRTFFTAILTIEKVSKEDFTHEFKCRGLGYYGGCCNTHFLVSPDCLTSFMHDLPCYTRMYDAYVVYQTESLDEETEETLSTFVTKILPSVLEDQCGYRLFIQGRDDIPGEDHVEMVESCIKQSKRLMIILTPGSGSKMRSHASNQTSAIGGLDCFYYFDFDCLGFLCNVGLHHALVQSEMSVILIQLGETWPQDYAHLPLSLQHLIRKSAPLRWSESSKKASEGNSRFWKRVRYLMPATPAKKNYIPAVI</sequence>
<dbReference type="PROSITE" id="PS50104">
    <property type="entry name" value="TIR"/>
    <property type="match status" value="1"/>
</dbReference>
<keyword evidence="2" id="KW-1015">Disulfide bond</keyword>
<dbReference type="SMART" id="SM00255">
    <property type="entry name" value="TIR"/>
    <property type="match status" value="1"/>
</dbReference>
<dbReference type="OMA" id="HQSTYYI"/>
<dbReference type="PRINTS" id="PR01537">
    <property type="entry name" value="INTRLKN1R1F"/>
</dbReference>
<evidence type="ECO:0000256" key="2">
    <source>
        <dbReference type="ARBA" id="ARBA00023157"/>
    </source>
</evidence>
<dbReference type="Ensembl" id="ENSCVAT00000021932.1">
    <property type="protein sequence ID" value="ENSCVAP00000014183.1"/>
    <property type="gene ID" value="ENSCVAG00000016792.1"/>
</dbReference>
<dbReference type="AlphaFoldDB" id="A0A3Q2D6J4"/>
<name>A0A3Q2D6J4_CYPVA</name>
<dbReference type="PROSITE" id="PS50835">
    <property type="entry name" value="IG_LIKE"/>
    <property type="match status" value="1"/>
</dbReference>
<evidence type="ECO:0000259" key="6">
    <source>
        <dbReference type="PROSITE" id="PS50835"/>
    </source>
</evidence>
<protein>
    <recommendedName>
        <fullName evidence="9">TIR domain-containing protein</fullName>
    </recommendedName>
</protein>
<comment type="similarity">
    <text evidence="1">Belongs to the interleukin-1 receptor family.</text>
</comment>
<evidence type="ECO:0000259" key="5">
    <source>
        <dbReference type="PROSITE" id="PS50104"/>
    </source>
</evidence>
<keyword evidence="8" id="KW-1185">Reference proteome</keyword>
<dbReference type="InterPro" id="IPR013783">
    <property type="entry name" value="Ig-like_fold"/>
</dbReference>
<dbReference type="PANTHER" id="PTHR11890">
    <property type="entry name" value="INTERLEUKIN-1 RECEPTOR FAMILY MEMBER"/>
    <property type="match status" value="1"/>
</dbReference>
<proteinExistence type="inferred from homology"/>
<evidence type="ECO:0000313" key="8">
    <source>
        <dbReference type="Proteomes" id="UP000265020"/>
    </source>
</evidence>
<dbReference type="InterPro" id="IPR036179">
    <property type="entry name" value="Ig-like_dom_sf"/>
</dbReference>
<dbReference type="InterPro" id="IPR007110">
    <property type="entry name" value="Ig-like_dom"/>
</dbReference>
<organism evidence="7 8">
    <name type="scientific">Cyprinodon variegatus</name>
    <name type="common">Sheepshead minnow</name>
    <dbReference type="NCBI Taxonomy" id="28743"/>
    <lineage>
        <taxon>Eukaryota</taxon>
        <taxon>Metazoa</taxon>
        <taxon>Chordata</taxon>
        <taxon>Craniata</taxon>
        <taxon>Vertebrata</taxon>
        <taxon>Euteleostomi</taxon>
        <taxon>Actinopterygii</taxon>
        <taxon>Neopterygii</taxon>
        <taxon>Teleostei</taxon>
        <taxon>Neoteleostei</taxon>
        <taxon>Acanthomorphata</taxon>
        <taxon>Ovalentaria</taxon>
        <taxon>Atherinomorphae</taxon>
        <taxon>Cyprinodontiformes</taxon>
        <taxon>Cyprinodontidae</taxon>
        <taxon>Cyprinodon</taxon>
    </lineage>
</organism>
<dbReference type="PANTHER" id="PTHR11890:SF26">
    <property type="entry name" value="INTERLEUKIN-1 RECEPTOR TYPE 1"/>
    <property type="match status" value="1"/>
</dbReference>
<dbReference type="SUPFAM" id="SSF52200">
    <property type="entry name" value="Toll/Interleukin receptor TIR domain"/>
    <property type="match status" value="2"/>
</dbReference>
<dbReference type="STRING" id="28743.ENSCVAP00000014183"/>
<dbReference type="Gene3D" id="2.60.40.10">
    <property type="entry name" value="Immunoglobulins"/>
    <property type="match status" value="2"/>
</dbReference>
<evidence type="ECO:0000313" key="7">
    <source>
        <dbReference type="Ensembl" id="ENSCVAP00000014183.1"/>
    </source>
</evidence>
<evidence type="ECO:0008006" key="9">
    <source>
        <dbReference type="Google" id="ProtNLM"/>
    </source>
</evidence>
<evidence type="ECO:0000256" key="1">
    <source>
        <dbReference type="ARBA" id="ARBA00009752"/>
    </source>
</evidence>
<reference evidence="7" key="2">
    <citation type="submission" date="2025-09" db="UniProtKB">
        <authorList>
            <consortium name="Ensembl"/>
        </authorList>
    </citation>
    <scope>IDENTIFICATION</scope>
</reference>
<keyword evidence="4" id="KW-0393">Immunoglobulin domain</keyword>
<dbReference type="FunFam" id="3.40.50.10140:FF:000009">
    <property type="entry name" value="X-linked interleukin-1 receptor accessory protein-like 1"/>
    <property type="match status" value="1"/>
</dbReference>
<evidence type="ECO:0000256" key="3">
    <source>
        <dbReference type="ARBA" id="ARBA00023180"/>
    </source>
</evidence>
<accession>A0A3Q2D6J4</accession>
<reference evidence="7" key="1">
    <citation type="submission" date="2025-08" db="UniProtKB">
        <authorList>
            <consortium name="Ensembl"/>
        </authorList>
    </citation>
    <scope>IDENTIFICATION</scope>
</reference>
<feature type="domain" description="Ig-like" evidence="6">
    <location>
        <begin position="33"/>
        <end position="130"/>
    </location>
</feature>
<dbReference type="GeneTree" id="ENSGT01090000259985"/>
<feature type="domain" description="TIR" evidence="5">
    <location>
        <begin position="304"/>
        <end position="482"/>
    </location>
</feature>
<dbReference type="SUPFAM" id="SSF48726">
    <property type="entry name" value="Immunoglobulin"/>
    <property type="match status" value="1"/>
</dbReference>
<keyword evidence="3" id="KW-0325">Glycoprotein</keyword>
<dbReference type="GO" id="GO:0007165">
    <property type="term" value="P:signal transduction"/>
    <property type="evidence" value="ECO:0007669"/>
    <property type="project" value="InterPro"/>
</dbReference>
<dbReference type="InterPro" id="IPR000157">
    <property type="entry name" value="TIR_dom"/>
</dbReference>
<dbReference type="Proteomes" id="UP000265020">
    <property type="component" value="Unassembled WGS sequence"/>
</dbReference>
<dbReference type="InterPro" id="IPR035897">
    <property type="entry name" value="Toll_tir_struct_dom_sf"/>
</dbReference>
<dbReference type="Pfam" id="PF01582">
    <property type="entry name" value="TIR"/>
    <property type="match status" value="1"/>
</dbReference>
<dbReference type="InterPro" id="IPR015621">
    <property type="entry name" value="IL-1_rcpt_fam"/>
</dbReference>
<evidence type="ECO:0000256" key="4">
    <source>
        <dbReference type="ARBA" id="ARBA00023319"/>
    </source>
</evidence>